<keyword evidence="2" id="KW-1185">Reference proteome</keyword>
<evidence type="ECO:0000313" key="2">
    <source>
        <dbReference type="Proteomes" id="UP001501251"/>
    </source>
</evidence>
<comment type="caution">
    <text evidence="1">The sequence shown here is derived from an EMBL/GenBank/DDBJ whole genome shotgun (WGS) entry which is preliminary data.</text>
</comment>
<organism evidence="1 2">
    <name type="scientific">Streptosporangium oxazolinicum</name>
    <dbReference type="NCBI Taxonomy" id="909287"/>
    <lineage>
        <taxon>Bacteria</taxon>
        <taxon>Bacillati</taxon>
        <taxon>Actinomycetota</taxon>
        <taxon>Actinomycetes</taxon>
        <taxon>Streptosporangiales</taxon>
        <taxon>Streptosporangiaceae</taxon>
        <taxon>Streptosporangium</taxon>
    </lineage>
</organism>
<evidence type="ECO:0008006" key="3">
    <source>
        <dbReference type="Google" id="ProtNLM"/>
    </source>
</evidence>
<gene>
    <name evidence="1" type="ORF">GCM10022252_00630</name>
</gene>
<dbReference type="Proteomes" id="UP001501251">
    <property type="component" value="Unassembled WGS sequence"/>
</dbReference>
<reference evidence="2" key="1">
    <citation type="journal article" date="2019" name="Int. J. Syst. Evol. Microbiol.">
        <title>The Global Catalogue of Microorganisms (GCM) 10K type strain sequencing project: providing services to taxonomists for standard genome sequencing and annotation.</title>
        <authorList>
            <consortium name="The Broad Institute Genomics Platform"/>
            <consortium name="The Broad Institute Genome Sequencing Center for Infectious Disease"/>
            <person name="Wu L."/>
            <person name="Ma J."/>
        </authorList>
    </citation>
    <scope>NUCLEOTIDE SEQUENCE [LARGE SCALE GENOMIC DNA]</scope>
    <source>
        <strain evidence="2">JCM 17388</strain>
    </source>
</reference>
<dbReference type="RefSeq" id="WP_344913589.1">
    <property type="nucleotide sequence ID" value="NZ_BAABAQ010000001.1"/>
</dbReference>
<accession>A0ABP8A7A0</accession>
<proteinExistence type="predicted"/>
<sequence length="97" mass="11268">MILLDECLSPHVAMVQRDHVRLEWRRRYADSVLERARSVRWTCLCRATVYELYEGGGKAFIRRTVQLDRSPEIHDTFVYSIGEARAIWTGLLSGSAR</sequence>
<name>A0ABP8A7A0_9ACTN</name>
<dbReference type="EMBL" id="BAABAQ010000001">
    <property type="protein sequence ID" value="GAA4179309.1"/>
    <property type="molecule type" value="Genomic_DNA"/>
</dbReference>
<protein>
    <recommendedName>
        <fullName evidence="3">DUF5615 domain-containing protein</fullName>
    </recommendedName>
</protein>
<evidence type="ECO:0000313" key="1">
    <source>
        <dbReference type="EMBL" id="GAA4179309.1"/>
    </source>
</evidence>